<evidence type="ECO:0000259" key="1">
    <source>
        <dbReference type="Pfam" id="PF13847"/>
    </source>
</evidence>
<comment type="caution">
    <text evidence="2">The sequence shown here is derived from an EMBL/GenBank/DDBJ whole genome shotgun (WGS) entry which is preliminary data.</text>
</comment>
<dbReference type="RefSeq" id="WP_128986347.1">
    <property type="nucleotide sequence ID" value="NZ_PDJZ01000005.1"/>
</dbReference>
<dbReference type="InterPro" id="IPR025714">
    <property type="entry name" value="Methyltranfer_dom"/>
</dbReference>
<name>A0A4Q0ZH93_9BACT</name>
<dbReference type="AlphaFoldDB" id="A0A4Q0ZH93"/>
<dbReference type="SUPFAM" id="SSF53335">
    <property type="entry name" value="S-adenosyl-L-methionine-dependent methyltransferases"/>
    <property type="match status" value="2"/>
</dbReference>
<dbReference type="InterPro" id="IPR029063">
    <property type="entry name" value="SAM-dependent_MTases_sf"/>
</dbReference>
<keyword evidence="2" id="KW-0489">Methyltransferase</keyword>
<dbReference type="PANTHER" id="PTHR43861">
    <property type="entry name" value="TRANS-ACONITATE 2-METHYLTRANSFERASE-RELATED"/>
    <property type="match status" value="1"/>
</dbReference>
<feature type="domain" description="Methyltransferase" evidence="1">
    <location>
        <begin position="218"/>
        <end position="331"/>
    </location>
</feature>
<dbReference type="Pfam" id="PF13847">
    <property type="entry name" value="Methyltransf_31"/>
    <property type="match status" value="1"/>
</dbReference>
<evidence type="ECO:0000313" key="2">
    <source>
        <dbReference type="EMBL" id="RXJ84391.1"/>
    </source>
</evidence>
<dbReference type="GO" id="GO:0032259">
    <property type="term" value="P:methylation"/>
    <property type="evidence" value="ECO:0007669"/>
    <property type="project" value="UniProtKB-KW"/>
</dbReference>
<gene>
    <name evidence="2" type="ORF">CRU90_05845</name>
</gene>
<dbReference type="OrthoDB" id="9789575at2"/>
<evidence type="ECO:0000313" key="3">
    <source>
        <dbReference type="Proteomes" id="UP000290870"/>
    </source>
</evidence>
<dbReference type="EMBL" id="PDJZ01000005">
    <property type="protein sequence ID" value="RXJ84391.1"/>
    <property type="molecule type" value="Genomic_DNA"/>
</dbReference>
<dbReference type="Gene3D" id="3.40.50.150">
    <property type="entry name" value="Vaccinia Virus protein VP39"/>
    <property type="match status" value="2"/>
</dbReference>
<keyword evidence="2" id="KW-0808">Transferase</keyword>
<organism evidence="2 3">
    <name type="scientific">Arcobacter cloacae</name>
    <dbReference type="NCBI Taxonomy" id="1054034"/>
    <lineage>
        <taxon>Bacteria</taxon>
        <taxon>Pseudomonadati</taxon>
        <taxon>Campylobacterota</taxon>
        <taxon>Epsilonproteobacteria</taxon>
        <taxon>Campylobacterales</taxon>
        <taxon>Arcobacteraceae</taxon>
        <taxon>Arcobacter</taxon>
    </lineage>
</organism>
<proteinExistence type="predicted"/>
<sequence>MKINKNIDLYKEKNIYVGCGLDKKEGFLHADNKNFQHLDFKCNAWELSSYVMEVDSIYSENLLQYLTNYEADRTLRDWFKILKTNGSVELIVPNMDYYCSLWLSAKWDEDSLKNSYSNARSSFSGIFGTQIGCDPWQKDYDTSYESVQKSGYSKGRLELLLERIGFVNIEVTIQDEKYLCAKAIKPKYSGERQVGTTLDEIRKDHLNRYIFASKYITKPNAIIIDGACGVGYGSYVLVQNPNTQLVQSLDISNDALTHAKQYFNNEKIDFRIKNLEDETLDDLQKADYFISFETIEHLPTPEKYIEKISKVIRDDGLFIGSTPNETIMPFIQQNFLFHTRHFTVEQIDEILKKYGFNNVQYFQQKREEPSEIEEISDGHYIIFVASKN</sequence>
<dbReference type="Proteomes" id="UP000290870">
    <property type="component" value="Unassembled WGS sequence"/>
</dbReference>
<protein>
    <submittedName>
        <fullName evidence="2">Methyltransferase type 11</fullName>
    </submittedName>
</protein>
<dbReference type="GO" id="GO:0008168">
    <property type="term" value="F:methyltransferase activity"/>
    <property type="evidence" value="ECO:0007669"/>
    <property type="project" value="UniProtKB-KW"/>
</dbReference>
<reference evidence="2 3" key="1">
    <citation type="submission" date="2017-10" db="EMBL/GenBank/DDBJ databases">
        <title>Genomics of the genus Arcobacter.</title>
        <authorList>
            <person name="Perez-Cataluna A."/>
            <person name="Figueras M.J."/>
        </authorList>
    </citation>
    <scope>NUCLEOTIDE SEQUENCE [LARGE SCALE GENOMIC DNA]</scope>
    <source>
        <strain evidence="2 3">F26</strain>
    </source>
</reference>
<accession>A0A4Q0ZH93</accession>